<gene>
    <name evidence="2" type="ORF">MPOCJGCO_2137</name>
</gene>
<organism evidence="2 3">
    <name type="scientific">Methylobacterium trifolii</name>
    <dbReference type="NCBI Taxonomy" id="1003092"/>
    <lineage>
        <taxon>Bacteria</taxon>
        <taxon>Pseudomonadati</taxon>
        <taxon>Pseudomonadota</taxon>
        <taxon>Alphaproteobacteria</taxon>
        <taxon>Hyphomicrobiales</taxon>
        <taxon>Methylobacteriaceae</taxon>
        <taxon>Methylobacterium</taxon>
    </lineage>
</organism>
<feature type="compositionally biased region" description="Basic and acidic residues" evidence="1">
    <location>
        <begin position="11"/>
        <end position="20"/>
    </location>
</feature>
<proteinExistence type="predicted"/>
<feature type="region of interest" description="Disordered" evidence="1">
    <location>
        <begin position="1"/>
        <end position="60"/>
    </location>
</feature>
<accession>A0ABQ4TXR5</accession>
<reference evidence="2" key="2">
    <citation type="submission" date="2021-08" db="EMBL/GenBank/DDBJ databases">
        <authorList>
            <person name="Tani A."/>
            <person name="Ola A."/>
            <person name="Ogura Y."/>
            <person name="Katsura K."/>
            <person name="Hayashi T."/>
        </authorList>
    </citation>
    <scope>NUCLEOTIDE SEQUENCE</scope>
    <source>
        <strain evidence="2">DSM 23632</strain>
    </source>
</reference>
<reference evidence="2" key="1">
    <citation type="journal article" date="2021" name="Front. Microbiol.">
        <title>Comprehensive Comparative Genomics and Phenotyping of Methylobacterium Species.</title>
        <authorList>
            <person name="Alessa O."/>
            <person name="Ogura Y."/>
            <person name="Fujitani Y."/>
            <person name="Takami H."/>
            <person name="Hayashi T."/>
            <person name="Sahin N."/>
            <person name="Tani A."/>
        </authorList>
    </citation>
    <scope>NUCLEOTIDE SEQUENCE</scope>
    <source>
        <strain evidence="2">DSM 23632</strain>
    </source>
</reference>
<dbReference type="Proteomes" id="UP001055057">
    <property type="component" value="Unassembled WGS sequence"/>
</dbReference>
<name>A0ABQ4TXR5_9HYPH</name>
<dbReference type="EMBL" id="BPRB01000114">
    <property type="protein sequence ID" value="GJE60028.1"/>
    <property type="molecule type" value="Genomic_DNA"/>
</dbReference>
<evidence type="ECO:0000256" key="1">
    <source>
        <dbReference type="SAM" id="MobiDB-lite"/>
    </source>
</evidence>
<protein>
    <submittedName>
        <fullName evidence="2">Uncharacterized protein</fullName>
    </submittedName>
</protein>
<keyword evidence="3" id="KW-1185">Reference proteome</keyword>
<evidence type="ECO:0000313" key="3">
    <source>
        <dbReference type="Proteomes" id="UP001055057"/>
    </source>
</evidence>
<sequence length="258" mass="27164">MSPKQVIRASASERERRSSAESHGSSPMRYGIRGASGDVRAGTGMAGPDHQHGGGLGRRTEVNRGRARPLAAATLAAVIAIGAAPKPAADPTLVLGSTGWTLEYFGPDVTILRATLSRETSGEAGNVVLSCAGRRRRLTIGLPRFARPQAAGTASGSLLIRAFPRSPADPFVIAHVQPSQAGTFSAANEVGQGEEPVLAFARLLLDRPQRLDLLSRDVPRPVAFGSLTPLQVSLSWTPRDTLAFQAFLAACTRASLRQ</sequence>
<comment type="caution">
    <text evidence="2">The sequence shown here is derived from an EMBL/GenBank/DDBJ whole genome shotgun (WGS) entry which is preliminary data.</text>
</comment>
<evidence type="ECO:0000313" key="2">
    <source>
        <dbReference type="EMBL" id="GJE60028.1"/>
    </source>
</evidence>